<feature type="compositionally biased region" description="Basic and acidic residues" evidence="1">
    <location>
        <begin position="21"/>
        <end position="30"/>
    </location>
</feature>
<sequence length="187" mass="20719">MPSNNQEAKNATGLTPAETQSLKERKPEAHEEAILSGIKQLYTSSPSENAYSIYAKTATFHDPIGIAEGVESIKAQFNGLAKLFPRADLPRFRLLENPASVPKSTILIDQDVAYFRDPKAASPTKTVNSLLTVETNDSHQVIRHTEEWDHKRETDRSDGFFGMLNENRKKLTAGITSMFVSSDPGKN</sequence>
<name>A0ABP1CFR6_9APHY</name>
<gene>
    <name evidence="2" type="ORF">GFSPODELE1_LOCUS330</name>
</gene>
<feature type="region of interest" description="Disordered" evidence="1">
    <location>
        <begin position="1"/>
        <end position="30"/>
    </location>
</feature>
<reference evidence="3" key="1">
    <citation type="submission" date="2024-04" db="EMBL/GenBank/DDBJ databases">
        <authorList>
            <person name="Shaw F."/>
            <person name="Minotto A."/>
        </authorList>
    </citation>
    <scope>NUCLEOTIDE SEQUENCE [LARGE SCALE GENOMIC DNA]</scope>
</reference>
<proteinExistence type="predicted"/>
<evidence type="ECO:0000313" key="2">
    <source>
        <dbReference type="EMBL" id="CAL1694486.1"/>
    </source>
</evidence>
<dbReference type="Proteomes" id="UP001497453">
    <property type="component" value="Chromosome 1"/>
</dbReference>
<dbReference type="PANTHER" id="PTHR34213:SF2">
    <property type="entry name" value="NUCLEAR TRANSPORT FACTOR 2 (NTF2) FAMILY PROTEIN"/>
    <property type="match status" value="1"/>
</dbReference>
<dbReference type="EMBL" id="OZ037944">
    <property type="protein sequence ID" value="CAL1694486.1"/>
    <property type="molecule type" value="Genomic_DNA"/>
</dbReference>
<dbReference type="PANTHER" id="PTHR34213">
    <property type="entry name" value="NUCLEAR TRANSPORT FACTOR 2 (NTF2) FAMILY PROTEIN"/>
    <property type="match status" value="1"/>
</dbReference>
<evidence type="ECO:0000313" key="3">
    <source>
        <dbReference type="Proteomes" id="UP001497453"/>
    </source>
</evidence>
<accession>A0ABP1CFR6</accession>
<organism evidence="2 3">
    <name type="scientific">Somion occarium</name>
    <dbReference type="NCBI Taxonomy" id="3059160"/>
    <lineage>
        <taxon>Eukaryota</taxon>
        <taxon>Fungi</taxon>
        <taxon>Dikarya</taxon>
        <taxon>Basidiomycota</taxon>
        <taxon>Agaricomycotina</taxon>
        <taxon>Agaricomycetes</taxon>
        <taxon>Polyporales</taxon>
        <taxon>Cerrenaceae</taxon>
        <taxon>Somion</taxon>
    </lineage>
</organism>
<protein>
    <submittedName>
        <fullName evidence="2">Uncharacterized protein</fullName>
    </submittedName>
</protein>
<feature type="compositionally biased region" description="Polar residues" evidence="1">
    <location>
        <begin position="1"/>
        <end position="20"/>
    </location>
</feature>
<keyword evidence="3" id="KW-1185">Reference proteome</keyword>
<evidence type="ECO:0000256" key="1">
    <source>
        <dbReference type="SAM" id="MobiDB-lite"/>
    </source>
</evidence>